<evidence type="ECO:0000256" key="1">
    <source>
        <dbReference type="SAM" id="MobiDB-lite"/>
    </source>
</evidence>
<comment type="caution">
    <text evidence="2">The sequence shown here is derived from an EMBL/GenBank/DDBJ whole genome shotgun (WGS) entry which is preliminary data.</text>
</comment>
<organism evidence="2 3">
    <name type="scientific">Pseudomonas fluorescens</name>
    <dbReference type="NCBI Taxonomy" id="294"/>
    <lineage>
        <taxon>Bacteria</taxon>
        <taxon>Pseudomonadati</taxon>
        <taxon>Pseudomonadota</taxon>
        <taxon>Gammaproteobacteria</taxon>
        <taxon>Pseudomonadales</taxon>
        <taxon>Pseudomonadaceae</taxon>
        <taxon>Pseudomonas</taxon>
    </lineage>
</organism>
<feature type="region of interest" description="Disordered" evidence="1">
    <location>
        <begin position="49"/>
        <end position="75"/>
    </location>
</feature>
<reference evidence="2 3" key="1">
    <citation type="submission" date="2018-06" db="EMBL/GenBank/DDBJ databases">
        <authorList>
            <person name="Zhirakovskaya E."/>
        </authorList>
    </citation>
    <scope>NUCLEOTIDE SEQUENCE [LARGE SCALE GENOMIC DNA]</scope>
    <source>
        <strain evidence="2 3">LY3</strain>
    </source>
</reference>
<dbReference type="AlphaFoldDB" id="A0A327N2D7"/>
<proteinExistence type="predicted"/>
<gene>
    <name evidence="2" type="ORF">DOZ80_14990</name>
</gene>
<accession>A0A327N2D7</accession>
<evidence type="ECO:0000313" key="2">
    <source>
        <dbReference type="EMBL" id="RAI69447.1"/>
    </source>
</evidence>
<name>A0A327N2D7_PSEFL</name>
<evidence type="ECO:0000313" key="3">
    <source>
        <dbReference type="Proteomes" id="UP000249493"/>
    </source>
</evidence>
<dbReference type="Proteomes" id="UP000249493">
    <property type="component" value="Unassembled WGS sequence"/>
</dbReference>
<protein>
    <submittedName>
        <fullName evidence="2">Uncharacterized protein</fullName>
    </submittedName>
</protein>
<sequence>MKSIDLIAVHDSFLEMKVIIQLSGLGCQSEATDREQKPVQLLNSPIDRSMASHEAKRGKRKSPWAHGLFEGDLQG</sequence>
<dbReference type="EMBL" id="QLIN01000005">
    <property type="protein sequence ID" value="RAI69447.1"/>
    <property type="molecule type" value="Genomic_DNA"/>
</dbReference>